<name>A0A2G8RNF4_9APHY</name>
<organism evidence="3 4">
    <name type="scientific">Ganoderma sinense ZZ0214-1</name>
    <dbReference type="NCBI Taxonomy" id="1077348"/>
    <lineage>
        <taxon>Eukaryota</taxon>
        <taxon>Fungi</taxon>
        <taxon>Dikarya</taxon>
        <taxon>Basidiomycota</taxon>
        <taxon>Agaricomycotina</taxon>
        <taxon>Agaricomycetes</taxon>
        <taxon>Polyporales</taxon>
        <taxon>Polyporaceae</taxon>
        <taxon>Ganoderma</taxon>
    </lineage>
</organism>
<dbReference type="InterPro" id="IPR046522">
    <property type="entry name" value="DUF6699"/>
</dbReference>
<proteinExistence type="predicted"/>
<dbReference type="EMBL" id="AYKW01000068">
    <property type="protein sequence ID" value="PIL23031.1"/>
    <property type="molecule type" value="Genomic_DNA"/>
</dbReference>
<protein>
    <recommendedName>
        <fullName evidence="2">DUF6699 domain-containing protein</fullName>
    </recommendedName>
</protein>
<evidence type="ECO:0000256" key="1">
    <source>
        <dbReference type="SAM" id="MobiDB-lite"/>
    </source>
</evidence>
<feature type="region of interest" description="Disordered" evidence="1">
    <location>
        <begin position="28"/>
        <end position="60"/>
    </location>
</feature>
<dbReference type="OrthoDB" id="2783256at2759"/>
<feature type="domain" description="DUF6699" evidence="2">
    <location>
        <begin position="143"/>
        <end position="284"/>
    </location>
</feature>
<keyword evidence="4" id="KW-1185">Reference proteome</keyword>
<sequence>MAQYYQSPVPFYYAVPVVWYVPSKPSSSTSSPIAQSHRRRHSSSSTPDVTSPSKRLLHSPHHSSYSLWPAGVPPTPELRTVPLPGVTSDAYATADERARYPSPVPPHAHGKSAVHQAPHPSLTQPSVDPFLAVLHHPNTRPPIVWDVMRHSSTAVLDHPSLTLDALRQRCAFKASRADGRHPLRSLVLIFPFLPTIQVEIVPSRASLRAGLHHISIWDVLEGLYYGLRAPISPHEFRTLGPSERDTLHAVAETRRRAMGESDSESGTVRRIDYLGRRRRFVGVRPALAYELPAGGRKLGEVFVVEVGTFSGAG</sequence>
<evidence type="ECO:0000313" key="3">
    <source>
        <dbReference type="EMBL" id="PIL23031.1"/>
    </source>
</evidence>
<gene>
    <name evidence="3" type="ORF">GSI_14338</name>
</gene>
<evidence type="ECO:0000313" key="4">
    <source>
        <dbReference type="Proteomes" id="UP000230002"/>
    </source>
</evidence>
<comment type="caution">
    <text evidence="3">The sequence shown here is derived from an EMBL/GenBank/DDBJ whole genome shotgun (WGS) entry which is preliminary data.</text>
</comment>
<reference evidence="3 4" key="1">
    <citation type="journal article" date="2015" name="Sci. Rep.">
        <title>Chromosome-level genome map provides insights into diverse defense mechanisms in the medicinal fungus Ganoderma sinense.</title>
        <authorList>
            <person name="Zhu Y."/>
            <person name="Xu J."/>
            <person name="Sun C."/>
            <person name="Zhou S."/>
            <person name="Xu H."/>
            <person name="Nelson D.R."/>
            <person name="Qian J."/>
            <person name="Song J."/>
            <person name="Luo H."/>
            <person name="Xiang L."/>
            <person name="Li Y."/>
            <person name="Xu Z."/>
            <person name="Ji A."/>
            <person name="Wang L."/>
            <person name="Lu S."/>
            <person name="Hayward A."/>
            <person name="Sun W."/>
            <person name="Li X."/>
            <person name="Schwartz D.C."/>
            <person name="Wang Y."/>
            <person name="Chen S."/>
        </authorList>
    </citation>
    <scope>NUCLEOTIDE SEQUENCE [LARGE SCALE GENOMIC DNA]</scope>
    <source>
        <strain evidence="3 4">ZZ0214-1</strain>
    </source>
</reference>
<evidence type="ECO:0000259" key="2">
    <source>
        <dbReference type="Pfam" id="PF20415"/>
    </source>
</evidence>
<feature type="compositionally biased region" description="Low complexity" evidence="1">
    <location>
        <begin position="43"/>
        <end position="53"/>
    </location>
</feature>
<dbReference type="Pfam" id="PF20415">
    <property type="entry name" value="DUF6699"/>
    <property type="match status" value="1"/>
</dbReference>
<dbReference type="Proteomes" id="UP000230002">
    <property type="component" value="Unassembled WGS sequence"/>
</dbReference>
<accession>A0A2G8RNF4</accession>
<dbReference type="AlphaFoldDB" id="A0A2G8RNF4"/>